<feature type="compositionally biased region" description="Basic and acidic residues" evidence="1">
    <location>
        <begin position="19"/>
        <end position="47"/>
    </location>
</feature>
<accession>A0ABS8TG48</accession>
<comment type="caution">
    <text evidence="2">The sequence shown here is derived from an EMBL/GenBank/DDBJ whole genome shotgun (WGS) entry which is preliminary data.</text>
</comment>
<feature type="region of interest" description="Disordered" evidence="1">
    <location>
        <begin position="1"/>
        <end position="66"/>
    </location>
</feature>
<gene>
    <name evidence="2" type="ORF">HAX54_009444</name>
</gene>
<dbReference type="Proteomes" id="UP000823775">
    <property type="component" value="Unassembled WGS sequence"/>
</dbReference>
<reference evidence="2 3" key="1">
    <citation type="journal article" date="2021" name="BMC Genomics">
        <title>Datura genome reveals duplications of psychoactive alkaloid biosynthetic genes and high mutation rate following tissue culture.</title>
        <authorList>
            <person name="Rajewski A."/>
            <person name="Carter-House D."/>
            <person name="Stajich J."/>
            <person name="Litt A."/>
        </authorList>
    </citation>
    <scope>NUCLEOTIDE SEQUENCE [LARGE SCALE GENOMIC DNA]</scope>
    <source>
        <strain evidence="2">AR-01</strain>
    </source>
</reference>
<feature type="compositionally biased region" description="Polar residues" evidence="1">
    <location>
        <begin position="9"/>
        <end position="18"/>
    </location>
</feature>
<sequence length="66" mass="7655">EEEDRLSKQQDSMGSTKENTNKVEPQEKSSVNRDQERKKDKNMDMKESTAIVVWDADKQGEPINDE</sequence>
<evidence type="ECO:0000256" key="1">
    <source>
        <dbReference type="SAM" id="MobiDB-lite"/>
    </source>
</evidence>
<keyword evidence="3" id="KW-1185">Reference proteome</keyword>
<evidence type="ECO:0000313" key="3">
    <source>
        <dbReference type="Proteomes" id="UP000823775"/>
    </source>
</evidence>
<proteinExistence type="predicted"/>
<organism evidence="2 3">
    <name type="scientific">Datura stramonium</name>
    <name type="common">Jimsonweed</name>
    <name type="synonym">Common thornapple</name>
    <dbReference type="NCBI Taxonomy" id="4076"/>
    <lineage>
        <taxon>Eukaryota</taxon>
        <taxon>Viridiplantae</taxon>
        <taxon>Streptophyta</taxon>
        <taxon>Embryophyta</taxon>
        <taxon>Tracheophyta</taxon>
        <taxon>Spermatophyta</taxon>
        <taxon>Magnoliopsida</taxon>
        <taxon>eudicotyledons</taxon>
        <taxon>Gunneridae</taxon>
        <taxon>Pentapetalae</taxon>
        <taxon>asterids</taxon>
        <taxon>lamiids</taxon>
        <taxon>Solanales</taxon>
        <taxon>Solanaceae</taxon>
        <taxon>Solanoideae</taxon>
        <taxon>Datureae</taxon>
        <taxon>Datura</taxon>
    </lineage>
</organism>
<protein>
    <submittedName>
        <fullName evidence="2">Uncharacterized protein</fullName>
    </submittedName>
</protein>
<name>A0ABS8TG48_DATST</name>
<dbReference type="EMBL" id="JACEIK010001510">
    <property type="protein sequence ID" value="MCD7469950.1"/>
    <property type="molecule type" value="Genomic_DNA"/>
</dbReference>
<feature type="non-terminal residue" evidence="2">
    <location>
        <position position="1"/>
    </location>
</feature>
<evidence type="ECO:0000313" key="2">
    <source>
        <dbReference type="EMBL" id="MCD7469950.1"/>
    </source>
</evidence>